<gene>
    <name evidence="4" type="ORF">SAMN04490220_7017</name>
</gene>
<dbReference type="GO" id="GO:0004553">
    <property type="term" value="F:hydrolase activity, hydrolyzing O-glycosyl compounds"/>
    <property type="evidence" value="ECO:0007669"/>
    <property type="project" value="InterPro"/>
</dbReference>
<accession>A0A1H5H012</accession>
<dbReference type="PANTHER" id="PTHR10963">
    <property type="entry name" value="GLYCOSYL HYDROLASE-RELATED"/>
    <property type="match status" value="1"/>
</dbReference>
<comment type="similarity">
    <text evidence="1">Belongs to the glycosyl hydrolase 16 family.</text>
</comment>
<dbReference type="AlphaFoldDB" id="A0A1H5H012"/>
<dbReference type="Gene3D" id="2.60.120.200">
    <property type="match status" value="1"/>
</dbReference>
<dbReference type="CDD" id="cd08023">
    <property type="entry name" value="GH16_laminarinase_like"/>
    <property type="match status" value="1"/>
</dbReference>
<keyword evidence="2" id="KW-0732">Signal</keyword>
<dbReference type="InterPro" id="IPR013320">
    <property type="entry name" value="ConA-like_dom_sf"/>
</dbReference>
<evidence type="ECO:0000256" key="2">
    <source>
        <dbReference type="SAM" id="SignalP"/>
    </source>
</evidence>
<sequence>MSRRSWVRVARASLIGVSAVLIAQAAGPPTDTAVQSVSWYQKQQALMFDDFNGPAGSPPNPQWWTYDTGGGGWGNGESQTYTSSPSNVRLDGAGHLVIEARNDGGQYTSARVTTQGRTSLLYGRAEARAKLPRGAGMHPAFWLLGTDLGVVGWPESGEIDAVETVGGAGQLYSSVIGPKTTGGDWQAGPTTDVAASFVDDFHTYWVEKAPGRVTFGVDGQITGEVSAAGLPPNERWVFDKPFFLLLNVAVGGEWPGPADSTTPFPAAMVVDWVRVSGD</sequence>
<name>A0A1H5H012_RHOJO</name>
<dbReference type="Proteomes" id="UP000183407">
    <property type="component" value="Unassembled WGS sequence"/>
</dbReference>
<evidence type="ECO:0000313" key="5">
    <source>
        <dbReference type="Proteomes" id="UP000183407"/>
    </source>
</evidence>
<organism evidence="4 5">
    <name type="scientific">Rhodococcus jostii</name>
    <dbReference type="NCBI Taxonomy" id="132919"/>
    <lineage>
        <taxon>Bacteria</taxon>
        <taxon>Bacillati</taxon>
        <taxon>Actinomycetota</taxon>
        <taxon>Actinomycetes</taxon>
        <taxon>Mycobacteriales</taxon>
        <taxon>Nocardiaceae</taxon>
        <taxon>Rhodococcus</taxon>
    </lineage>
</organism>
<feature type="domain" description="GH16" evidence="3">
    <location>
        <begin position="30"/>
        <end position="278"/>
    </location>
</feature>
<evidence type="ECO:0000313" key="4">
    <source>
        <dbReference type="EMBL" id="SEE21299.1"/>
    </source>
</evidence>
<dbReference type="Pfam" id="PF00722">
    <property type="entry name" value="Glyco_hydro_16"/>
    <property type="match status" value="1"/>
</dbReference>
<feature type="chain" id="PRO_5010325444" evidence="2">
    <location>
        <begin position="26"/>
        <end position="278"/>
    </location>
</feature>
<dbReference type="EMBL" id="FNTL01000004">
    <property type="protein sequence ID" value="SEE21299.1"/>
    <property type="molecule type" value="Genomic_DNA"/>
</dbReference>
<reference evidence="5" key="1">
    <citation type="submission" date="2016-10" db="EMBL/GenBank/DDBJ databases">
        <authorList>
            <person name="Varghese N."/>
        </authorList>
    </citation>
    <scope>NUCLEOTIDE SEQUENCE [LARGE SCALE GENOMIC DNA]</scope>
    <source>
        <strain evidence="5">DSM 44719</strain>
    </source>
</reference>
<dbReference type="PROSITE" id="PS51762">
    <property type="entry name" value="GH16_2"/>
    <property type="match status" value="1"/>
</dbReference>
<evidence type="ECO:0000256" key="1">
    <source>
        <dbReference type="ARBA" id="ARBA00006865"/>
    </source>
</evidence>
<dbReference type="InterPro" id="IPR000757">
    <property type="entry name" value="Beta-glucanase-like"/>
</dbReference>
<protein>
    <submittedName>
        <fullName evidence="4">Glycosyl hydrolases family 16</fullName>
    </submittedName>
</protein>
<proteinExistence type="inferred from homology"/>
<dbReference type="SUPFAM" id="SSF49899">
    <property type="entry name" value="Concanavalin A-like lectins/glucanases"/>
    <property type="match status" value="1"/>
</dbReference>
<evidence type="ECO:0000259" key="3">
    <source>
        <dbReference type="PROSITE" id="PS51762"/>
    </source>
</evidence>
<dbReference type="PANTHER" id="PTHR10963:SF55">
    <property type="entry name" value="GLYCOSIDE HYDROLASE FAMILY 16 PROTEIN"/>
    <property type="match status" value="1"/>
</dbReference>
<keyword evidence="4" id="KW-0378">Hydrolase</keyword>
<dbReference type="InterPro" id="IPR050546">
    <property type="entry name" value="Glycosyl_Hydrlase_16"/>
</dbReference>
<feature type="signal peptide" evidence="2">
    <location>
        <begin position="1"/>
        <end position="25"/>
    </location>
</feature>
<dbReference type="GO" id="GO:0005975">
    <property type="term" value="P:carbohydrate metabolic process"/>
    <property type="evidence" value="ECO:0007669"/>
    <property type="project" value="InterPro"/>
</dbReference>